<comment type="caution">
    <text evidence="1">The sequence shown here is derived from an EMBL/GenBank/DDBJ whole genome shotgun (WGS) entry which is preliminary data.</text>
</comment>
<proteinExistence type="predicted"/>
<dbReference type="RefSeq" id="WP_100858171.1">
    <property type="nucleotide sequence ID" value="NZ_PGCP01000002.1"/>
</dbReference>
<dbReference type="EMBL" id="PGCP01000002">
    <property type="protein sequence ID" value="PJC95021.1"/>
    <property type="molecule type" value="Genomic_DNA"/>
</dbReference>
<sequence length="111" mass="12493">MQQNTGSTKKLTIQIRVEPGCLGPDGKSHIDTFCAAASRIFAAIEPERVSWVLIPRHDKQLPEQECFIEGRKLSEEQASLLLLRMGLTLATLQERSDALLAQLVERYFRAL</sequence>
<organism evidence="1 2">
    <name type="scientific">Aeromonas lusitana</name>
    <dbReference type="NCBI Taxonomy" id="931529"/>
    <lineage>
        <taxon>Bacteria</taxon>
        <taxon>Pseudomonadati</taxon>
        <taxon>Pseudomonadota</taxon>
        <taxon>Gammaproteobacteria</taxon>
        <taxon>Aeromonadales</taxon>
        <taxon>Aeromonadaceae</taxon>
        <taxon>Aeromonas</taxon>
    </lineage>
</organism>
<dbReference type="AlphaFoldDB" id="A0A2M8HET5"/>
<evidence type="ECO:0000313" key="1">
    <source>
        <dbReference type="EMBL" id="PJC95021.1"/>
    </source>
</evidence>
<accession>A0A2M8HET5</accession>
<protein>
    <submittedName>
        <fullName evidence="1">Uncharacterized protein</fullName>
    </submittedName>
</protein>
<keyword evidence="2" id="KW-1185">Reference proteome</keyword>
<gene>
    <name evidence="1" type="ORF">CUC44_01125</name>
</gene>
<evidence type="ECO:0000313" key="2">
    <source>
        <dbReference type="Proteomes" id="UP000232060"/>
    </source>
</evidence>
<dbReference type="OrthoDB" id="5768421at2"/>
<dbReference type="Proteomes" id="UP000232060">
    <property type="component" value="Unassembled WGS sequence"/>
</dbReference>
<reference evidence="1 2" key="1">
    <citation type="submission" date="2017-11" db="EMBL/GenBank/DDBJ databases">
        <title>Draft genome sequence of environmental isolate Aeromonas lusitania sp. nov. MDC 2473.</title>
        <authorList>
            <person name="Colston S.M."/>
            <person name="Navarro A."/>
            <person name="Martinez-Murcia A.J."/>
            <person name="Graf J."/>
        </authorList>
    </citation>
    <scope>NUCLEOTIDE SEQUENCE [LARGE SCALE GENOMIC DNA]</scope>
    <source>
        <strain evidence="1 2">MDC 2473</strain>
    </source>
</reference>
<name>A0A2M8HET5_9GAMM</name>